<keyword evidence="1" id="KW-1133">Transmembrane helix</keyword>
<keyword evidence="1" id="KW-0472">Membrane</keyword>
<organism evidence="2 3">
    <name type="scientific">Hortaea werneckii</name>
    <name type="common">Black yeast</name>
    <name type="synonym">Cladosporium werneckii</name>
    <dbReference type="NCBI Taxonomy" id="91943"/>
    <lineage>
        <taxon>Eukaryota</taxon>
        <taxon>Fungi</taxon>
        <taxon>Dikarya</taxon>
        <taxon>Ascomycota</taxon>
        <taxon>Pezizomycotina</taxon>
        <taxon>Dothideomycetes</taxon>
        <taxon>Dothideomycetidae</taxon>
        <taxon>Mycosphaerellales</taxon>
        <taxon>Teratosphaeriaceae</taxon>
        <taxon>Hortaea</taxon>
    </lineage>
</organism>
<evidence type="ECO:0000313" key="2">
    <source>
        <dbReference type="EMBL" id="RMY49439.1"/>
    </source>
</evidence>
<gene>
    <name evidence="2" type="ORF">D0865_07488</name>
</gene>
<dbReference type="VEuPathDB" id="FungiDB:BTJ68_09402"/>
<dbReference type="Proteomes" id="UP000270230">
    <property type="component" value="Unassembled WGS sequence"/>
</dbReference>
<proteinExistence type="predicted"/>
<sequence length="188" mass="20546">MATSAESASTIGGCSFFPILGAESRHGKFPAVKVKWIGKHTGELVQYAAALFEEGTLSTTEPVATIISPFSLARSYDSTHQLQFTNNLRLRPTKTEQDNMNSPTRQLLVQTARQYSSRTAGPTRREKLGAAAIMGYCCIAFTSPFAGAAVVSRKAQKDQRYQNMRPLSFRDCLPGSRLEDYAGALRSS</sequence>
<reference evidence="2 3" key="1">
    <citation type="journal article" date="2018" name="BMC Genomics">
        <title>Genomic evidence for intraspecific hybridization in a clonal and extremely halotolerant yeast.</title>
        <authorList>
            <person name="Gostincar C."/>
            <person name="Stajich J.E."/>
            <person name="Zupancic J."/>
            <person name="Zalar P."/>
            <person name="Gunde-Cimerman N."/>
        </authorList>
    </citation>
    <scope>NUCLEOTIDE SEQUENCE [LARGE SCALE GENOMIC DNA]</scope>
    <source>
        <strain evidence="2 3">EXF-151</strain>
    </source>
</reference>
<keyword evidence="1" id="KW-0812">Transmembrane</keyword>
<comment type="caution">
    <text evidence="2">The sequence shown here is derived from an EMBL/GenBank/DDBJ whole genome shotgun (WGS) entry which is preliminary data.</text>
</comment>
<dbReference type="OrthoDB" id="3629454at2759"/>
<name>A0A3M7CBS6_HORWE</name>
<evidence type="ECO:0000256" key="1">
    <source>
        <dbReference type="SAM" id="Phobius"/>
    </source>
</evidence>
<evidence type="ECO:0000313" key="3">
    <source>
        <dbReference type="Proteomes" id="UP000270230"/>
    </source>
</evidence>
<dbReference type="EMBL" id="QWIN01000592">
    <property type="protein sequence ID" value="RMY49439.1"/>
    <property type="molecule type" value="Genomic_DNA"/>
</dbReference>
<dbReference type="AlphaFoldDB" id="A0A3M7CBS6"/>
<feature type="transmembrane region" description="Helical" evidence="1">
    <location>
        <begin position="128"/>
        <end position="151"/>
    </location>
</feature>
<accession>A0A3M7CBS6</accession>
<protein>
    <submittedName>
        <fullName evidence="2">Uncharacterized protein</fullName>
    </submittedName>
</protein>